<dbReference type="Proteomes" id="UP000823775">
    <property type="component" value="Unassembled WGS sequence"/>
</dbReference>
<accession>A0ABS8RKM2</accession>
<evidence type="ECO:0000256" key="1">
    <source>
        <dbReference type="SAM" id="MobiDB-lite"/>
    </source>
</evidence>
<feature type="compositionally biased region" description="Basic residues" evidence="1">
    <location>
        <begin position="74"/>
        <end position="84"/>
    </location>
</feature>
<feature type="region of interest" description="Disordered" evidence="1">
    <location>
        <begin position="46"/>
        <end position="99"/>
    </location>
</feature>
<comment type="caution">
    <text evidence="2">The sequence shown here is derived from an EMBL/GenBank/DDBJ whole genome shotgun (WGS) entry which is preliminary data.</text>
</comment>
<sequence>MEASTLINLAGRPKVKRKRDKDEVIKRQTYWVASIKERVMTCSSCRVPGHNARLDRMSGEGTSKSGKLKDKNKSKGRKSTKRQRRLIDEEEVDEEPPRS</sequence>
<feature type="compositionally biased region" description="Acidic residues" evidence="1">
    <location>
        <begin position="88"/>
        <end position="99"/>
    </location>
</feature>
<proteinExistence type="predicted"/>
<gene>
    <name evidence="2" type="primary">DPM2_3</name>
    <name evidence="2" type="ORF">HAX54_027840</name>
</gene>
<evidence type="ECO:0000313" key="3">
    <source>
        <dbReference type="Proteomes" id="UP000823775"/>
    </source>
</evidence>
<evidence type="ECO:0000313" key="2">
    <source>
        <dbReference type="EMBL" id="MCD7447363.1"/>
    </source>
</evidence>
<keyword evidence="3" id="KW-1185">Reference proteome</keyword>
<protein>
    <submittedName>
        <fullName evidence="2">Dolichol phosphate-mannose biosynthesis regulatory protein</fullName>
    </submittedName>
</protein>
<name>A0ABS8RKM2_DATST</name>
<reference evidence="2 3" key="1">
    <citation type="journal article" date="2021" name="BMC Genomics">
        <title>Datura genome reveals duplications of psychoactive alkaloid biosynthetic genes and high mutation rate following tissue culture.</title>
        <authorList>
            <person name="Rajewski A."/>
            <person name="Carter-House D."/>
            <person name="Stajich J."/>
            <person name="Litt A."/>
        </authorList>
    </citation>
    <scope>NUCLEOTIDE SEQUENCE [LARGE SCALE GENOMIC DNA]</scope>
    <source>
        <strain evidence="2">AR-01</strain>
    </source>
</reference>
<feature type="region of interest" description="Disordered" evidence="1">
    <location>
        <begin position="1"/>
        <end position="22"/>
    </location>
</feature>
<dbReference type="EMBL" id="JACEIK010000034">
    <property type="protein sequence ID" value="MCD7447363.1"/>
    <property type="molecule type" value="Genomic_DNA"/>
</dbReference>
<organism evidence="2 3">
    <name type="scientific">Datura stramonium</name>
    <name type="common">Jimsonweed</name>
    <name type="synonym">Common thornapple</name>
    <dbReference type="NCBI Taxonomy" id="4076"/>
    <lineage>
        <taxon>Eukaryota</taxon>
        <taxon>Viridiplantae</taxon>
        <taxon>Streptophyta</taxon>
        <taxon>Embryophyta</taxon>
        <taxon>Tracheophyta</taxon>
        <taxon>Spermatophyta</taxon>
        <taxon>Magnoliopsida</taxon>
        <taxon>eudicotyledons</taxon>
        <taxon>Gunneridae</taxon>
        <taxon>Pentapetalae</taxon>
        <taxon>asterids</taxon>
        <taxon>lamiids</taxon>
        <taxon>Solanales</taxon>
        <taxon>Solanaceae</taxon>
        <taxon>Solanoideae</taxon>
        <taxon>Datureae</taxon>
        <taxon>Datura</taxon>
    </lineage>
</organism>